<protein>
    <recommendedName>
        <fullName evidence="2">Endonuclease/exonuclease/phosphatase domain-containing protein</fullName>
    </recommendedName>
</protein>
<evidence type="ECO:0000313" key="4">
    <source>
        <dbReference type="Proteomes" id="UP000050956"/>
    </source>
</evidence>
<accession>A0A0R0DJ19</accession>
<dbReference type="PATRIC" id="fig|336566.3.peg.370"/>
<dbReference type="AlphaFoldDB" id="A0A0R0DJ19"/>
<proteinExistence type="predicted"/>
<dbReference type="Proteomes" id="UP000050956">
    <property type="component" value="Unassembled WGS sequence"/>
</dbReference>
<keyword evidence="4" id="KW-1185">Reference proteome</keyword>
<evidence type="ECO:0000256" key="1">
    <source>
        <dbReference type="SAM" id="SignalP"/>
    </source>
</evidence>
<dbReference type="EMBL" id="LDJM01000012">
    <property type="protein sequence ID" value="KRG78110.1"/>
    <property type="molecule type" value="Genomic_DNA"/>
</dbReference>
<feature type="chain" id="PRO_5006395787" description="Endonuclease/exonuclease/phosphatase domain-containing protein" evidence="1">
    <location>
        <begin position="24"/>
        <end position="265"/>
    </location>
</feature>
<dbReference type="InterPro" id="IPR036691">
    <property type="entry name" value="Endo/exonu/phosph_ase_sf"/>
</dbReference>
<keyword evidence="1" id="KW-0732">Signal</keyword>
<reference evidence="3 4" key="1">
    <citation type="submission" date="2015-05" db="EMBL/GenBank/DDBJ databases">
        <title>Genome sequencing and analysis of members of genus Stenotrophomonas.</title>
        <authorList>
            <person name="Patil P.P."/>
            <person name="Midha S."/>
            <person name="Patil P.B."/>
        </authorList>
    </citation>
    <scope>NUCLEOTIDE SEQUENCE [LARGE SCALE GENOMIC DNA]</scope>
    <source>
        <strain evidence="3 4">DSM 24757</strain>
    </source>
</reference>
<dbReference type="STRING" id="336566.ABB30_05155"/>
<organism evidence="3 4">
    <name type="scientific">Stenotrophomonas ginsengisoli</name>
    <dbReference type="NCBI Taxonomy" id="336566"/>
    <lineage>
        <taxon>Bacteria</taxon>
        <taxon>Pseudomonadati</taxon>
        <taxon>Pseudomonadota</taxon>
        <taxon>Gammaproteobacteria</taxon>
        <taxon>Lysobacterales</taxon>
        <taxon>Lysobacteraceae</taxon>
        <taxon>Stenotrophomonas</taxon>
    </lineage>
</organism>
<dbReference type="Pfam" id="PF03372">
    <property type="entry name" value="Exo_endo_phos"/>
    <property type="match status" value="1"/>
</dbReference>
<name>A0A0R0DJ19_9GAMM</name>
<dbReference type="SUPFAM" id="SSF56219">
    <property type="entry name" value="DNase I-like"/>
    <property type="match status" value="1"/>
</dbReference>
<evidence type="ECO:0000313" key="3">
    <source>
        <dbReference type="EMBL" id="KRG78110.1"/>
    </source>
</evidence>
<dbReference type="Gene3D" id="3.60.10.10">
    <property type="entry name" value="Endonuclease/exonuclease/phosphatase"/>
    <property type="match status" value="1"/>
</dbReference>
<evidence type="ECO:0000259" key="2">
    <source>
        <dbReference type="Pfam" id="PF03372"/>
    </source>
</evidence>
<gene>
    <name evidence="3" type="ORF">ABB30_05155</name>
</gene>
<dbReference type="RefSeq" id="WP_057637240.1">
    <property type="nucleotide sequence ID" value="NZ_LDJM01000012.1"/>
</dbReference>
<feature type="signal peptide" evidence="1">
    <location>
        <begin position="1"/>
        <end position="23"/>
    </location>
</feature>
<comment type="caution">
    <text evidence="3">The sequence shown here is derived from an EMBL/GenBank/DDBJ whole genome shotgun (WGS) entry which is preliminary data.</text>
</comment>
<feature type="domain" description="Endonuclease/exonuclease/phosphatase" evidence="2">
    <location>
        <begin position="40"/>
        <end position="159"/>
    </location>
</feature>
<dbReference type="InterPro" id="IPR005135">
    <property type="entry name" value="Endo/exonuclease/phosphatase"/>
</dbReference>
<dbReference type="OrthoDB" id="9793162at2"/>
<dbReference type="GO" id="GO:0003824">
    <property type="term" value="F:catalytic activity"/>
    <property type="evidence" value="ECO:0007669"/>
    <property type="project" value="InterPro"/>
</dbReference>
<sequence length="265" mass="28418">MRPSPFTCLLASCWLWTSLPAVAQPDSLVVANLSLPASVWPGQREAVIELLGHAGVDVVLIQQVRSHDRQAPEICNLAVPLQMHCDFVSADPPSLATRQGLAMLSRRPIVEDGASLLHGEDGSAPVAAGYWRLQIGTQAINLYSASLASGQRLQQRRQRQASDLRDWMASHDPALANVVVARFGSRHAELLQLMPGLGTARKSLGPEQAHGLDVLYPPERLRLKASTVLELHGPAPPGDDPANTPAAQPPQMLGIVVELELPAAP</sequence>